<proteinExistence type="predicted"/>
<evidence type="ECO:0000256" key="1">
    <source>
        <dbReference type="SAM" id="MobiDB-lite"/>
    </source>
</evidence>
<accession>A0A7S1YSY3</accession>
<dbReference type="AlphaFoldDB" id="A0A7S1YSY3"/>
<feature type="region of interest" description="Disordered" evidence="1">
    <location>
        <begin position="522"/>
        <end position="544"/>
    </location>
</feature>
<dbReference type="EMBL" id="HBGN01007684">
    <property type="protein sequence ID" value="CAD9318504.1"/>
    <property type="molecule type" value="Transcribed_RNA"/>
</dbReference>
<gene>
    <name evidence="2" type="ORF">DBRI1063_LOCUS4886</name>
</gene>
<organism evidence="2">
    <name type="scientific">Ditylum brightwellii</name>
    <dbReference type="NCBI Taxonomy" id="49249"/>
    <lineage>
        <taxon>Eukaryota</taxon>
        <taxon>Sar</taxon>
        <taxon>Stramenopiles</taxon>
        <taxon>Ochrophyta</taxon>
        <taxon>Bacillariophyta</taxon>
        <taxon>Mediophyceae</taxon>
        <taxon>Lithodesmiophycidae</taxon>
        <taxon>Lithodesmiales</taxon>
        <taxon>Lithodesmiaceae</taxon>
        <taxon>Ditylum</taxon>
    </lineage>
</organism>
<evidence type="ECO:0000313" key="2">
    <source>
        <dbReference type="EMBL" id="CAD9318504.1"/>
    </source>
</evidence>
<sequence length="602" mass="68551">MYLLYIQTVDQCVNILSSSDDFELIQRNSVLTMEYTQMCQAAIFSLWNICCEFPLKQASLLKLTMTLCIDKLPSLIRRIVRVHLFAPSVHAKEQINLNLMKQAPNAVALEQCFDLLKCQHEAKARGEANVVWHGSKASSSEGDKIAPDKILTNEGNSLVEINGENKSCSEDRVDSSRSSPQKIIAVERSCNNLNPLKRKILLSSPELWSTAYNCFLLSSERCWMESCQIVRLGLARKSKCNEQEKENILLRSQYSSEEIKKNISQYAVDRTDELHSILSSVLAYLGTFHSKESSEREIDDKSKSKSSQKQTKQPIFAELLSPSARIRLCSCLERISITLKSSLRCVMGRLKLYQMTKTADDFAVDYNHIIFGDEALTESLSCLAAWLRQNPKASHSALNLTSEIKLWYDAEKMRSTNMNKSKDEHNSEDDPVLSRLPKLVFRSEELEAGLQKLYNIVTTENDDSKGKLSEPFLTALDKFIGEMLFDCKDRGKSEGSGGVLSYMLLRSINSFRPSRARNFATLDKPDEDSSSATGSISERNFARRKKRKWRDSALEHQLRKARRRMVRSRNSVVNEWLTLDEEHEKPRNSDAFVDLEDFLVEG</sequence>
<reference evidence="2" key="1">
    <citation type="submission" date="2021-01" db="EMBL/GenBank/DDBJ databases">
        <authorList>
            <person name="Corre E."/>
            <person name="Pelletier E."/>
            <person name="Niang G."/>
            <person name="Scheremetjew M."/>
            <person name="Finn R."/>
            <person name="Kale V."/>
            <person name="Holt S."/>
            <person name="Cochrane G."/>
            <person name="Meng A."/>
            <person name="Brown T."/>
            <person name="Cohen L."/>
        </authorList>
    </citation>
    <scope>NUCLEOTIDE SEQUENCE</scope>
    <source>
        <strain evidence="2">Pop2</strain>
    </source>
</reference>
<protein>
    <submittedName>
        <fullName evidence="2">Uncharacterized protein</fullName>
    </submittedName>
</protein>
<name>A0A7S1YSY3_9STRA</name>